<dbReference type="GO" id="GO:0009234">
    <property type="term" value="P:menaquinone biosynthetic process"/>
    <property type="evidence" value="ECO:0007669"/>
    <property type="project" value="UniProtKB-UniRule"/>
</dbReference>
<evidence type="ECO:0000259" key="3">
    <source>
        <dbReference type="Pfam" id="PF01048"/>
    </source>
</evidence>
<dbReference type="PANTHER" id="PTHR46832">
    <property type="entry name" value="5'-METHYLTHIOADENOSINE/S-ADENOSYLHOMOCYSTEINE NUCLEOSIDASE"/>
    <property type="match status" value="1"/>
</dbReference>
<dbReference type="InterPro" id="IPR019963">
    <property type="entry name" value="FL_hydrolase_MqnB"/>
</dbReference>
<dbReference type="CDD" id="cd17766">
    <property type="entry name" value="futalosine_nucleosidase_MqnB"/>
    <property type="match status" value="1"/>
</dbReference>
<proteinExistence type="inferred from homology"/>
<evidence type="ECO:0000313" key="4">
    <source>
        <dbReference type="EMBL" id="SMC46818.1"/>
    </source>
</evidence>
<keyword evidence="1" id="KW-0474">Menaquinone biosynthesis</keyword>
<comment type="pathway">
    <text evidence="1">Quinol/quinone metabolism; menaquinone biosynthesis.</text>
</comment>
<reference evidence="4 5" key="1">
    <citation type="submission" date="2017-04" db="EMBL/GenBank/DDBJ databases">
        <authorList>
            <person name="Afonso C.L."/>
            <person name="Miller P.J."/>
            <person name="Scott M.A."/>
            <person name="Spackman E."/>
            <person name="Goraichik I."/>
            <person name="Dimitrov K.M."/>
            <person name="Suarez D.L."/>
            <person name="Swayne D.E."/>
        </authorList>
    </citation>
    <scope>NUCLEOTIDE SEQUENCE [LARGE SCALE GENOMIC DNA]</scope>
    <source>
        <strain evidence="4 5">DSM 3385</strain>
    </source>
</reference>
<dbReference type="GO" id="GO:0019284">
    <property type="term" value="P:L-methionine salvage from S-adenosylmethionine"/>
    <property type="evidence" value="ECO:0007669"/>
    <property type="project" value="TreeGrafter"/>
</dbReference>
<evidence type="ECO:0000256" key="1">
    <source>
        <dbReference type="HAMAP-Rule" id="MF_00991"/>
    </source>
</evidence>
<dbReference type="Proteomes" id="UP000192418">
    <property type="component" value="Unassembled WGS sequence"/>
</dbReference>
<dbReference type="PANTHER" id="PTHR46832:SF2">
    <property type="entry name" value="FUTALOSINE HYDROLASE"/>
    <property type="match status" value="1"/>
</dbReference>
<comment type="similarity">
    <text evidence="1">Belongs to the PNP/UDP phosphorylase family. Futalosine hydrolase subfamily.</text>
</comment>
<accession>A0A1W1ZFL8</accession>
<comment type="catalytic activity">
    <reaction evidence="1">
        <text>futalosine + H2O = dehypoxanthine futalosine + hypoxanthine</text>
        <dbReference type="Rhea" id="RHEA:25904"/>
        <dbReference type="ChEBI" id="CHEBI:15377"/>
        <dbReference type="ChEBI" id="CHEBI:17368"/>
        <dbReference type="ChEBI" id="CHEBI:58863"/>
        <dbReference type="ChEBI" id="CHEBI:58864"/>
        <dbReference type="EC" id="3.2.2.26"/>
    </reaction>
</comment>
<dbReference type="UniPathway" id="UPA00079"/>
<dbReference type="Pfam" id="PF01048">
    <property type="entry name" value="PNP_UDP_1"/>
    <property type="match status" value="1"/>
</dbReference>
<organism evidence="4 5">
    <name type="scientific">Desulfocicer vacuolatum DSM 3385</name>
    <dbReference type="NCBI Taxonomy" id="1121400"/>
    <lineage>
        <taxon>Bacteria</taxon>
        <taxon>Pseudomonadati</taxon>
        <taxon>Thermodesulfobacteriota</taxon>
        <taxon>Desulfobacteria</taxon>
        <taxon>Desulfobacterales</taxon>
        <taxon>Desulfobacteraceae</taxon>
        <taxon>Desulfocicer</taxon>
    </lineage>
</organism>
<dbReference type="InterPro" id="IPR000845">
    <property type="entry name" value="Nucleoside_phosphorylase_d"/>
</dbReference>
<keyword evidence="5" id="KW-1185">Reference proteome</keyword>
<name>A0A1W1ZFL8_9BACT</name>
<keyword evidence="1 4" id="KW-0378">Hydrolase</keyword>
<dbReference type="GO" id="GO:0008782">
    <property type="term" value="F:adenosylhomocysteine nucleosidase activity"/>
    <property type="evidence" value="ECO:0007669"/>
    <property type="project" value="TreeGrafter"/>
</dbReference>
<protein>
    <recommendedName>
        <fullName evidence="1 2">Futalosine hydrolase</fullName>
        <shortName evidence="1">FL hydrolase</shortName>
        <ecNumber evidence="1 2">3.2.2.26</ecNumber>
    </recommendedName>
    <alternativeName>
        <fullName evidence="1">Futalosine nucleosidase</fullName>
    </alternativeName>
    <alternativeName>
        <fullName evidence="1">Menaquinone biosynthetic enzyme MqnB</fullName>
    </alternativeName>
</protein>
<feature type="domain" description="Nucleoside phosphorylase" evidence="3">
    <location>
        <begin position="6"/>
        <end position="240"/>
    </location>
</feature>
<dbReference type="AlphaFoldDB" id="A0A1W1ZFL8"/>
<dbReference type="RefSeq" id="WP_084066899.1">
    <property type="nucleotide sequence ID" value="NZ_FWXY01000002.1"/>
</dbReference>
<gene>
    <name evidence="1" type="primary">mqnB</name>
    <name evidence="4" type="ORF">SAMN02746065_102243</name>
</gene>
<dbReference type="Gene3D" id="3.40.50.1580">
    <property type="entry name" value="Nucleoside phosphorylase domain"/>
    <property type="match status" value="1"/>
</dbReference>
<dbReference type="EC" id="3.2.2.26" evidence="1 2"/>
<comment type="function">
    <text evidence="1">Catalyzes the hydrolysis of futalosine (FL) to dehypoxanthine futalosine (DHFL) and hypoxanthine, a step in the biosynthesis of menaquinone (MK, vitamin K2).</text>
</comment>
<evidence type="ECO:0000256" key="2">
    <source>
        <dbReference type="NCBIfam" id="TIGR03664"/>
    </source>
</evidence>
<dbReference type="InterPro" id="IPR035994">
    <property type="entry name" value="Nucleoside_phosphorylase_sf"/>
</dbReference>
<dbReference type="EMBL" id="FWXY01000002">
    <property type="protein sequence ID" value="SMC46818.1"/>
    <property type="molecule type" value="Genomic_DNA"/>
</dbReference>
<dbReference type="GO" id="GO:0009116">
    <property type="term" value="P:nucleoside metabolic process"/>
    <property type="evidence" value="ECO:0007669"/>
    <property type="project" value="InterPro"/>
</dbReference>
<dbReference type="HAMAP" id="MF_00991">
    <property type="entry name" value="MqnB"/>
    <property type="match status" value="1"/>
</dbReference>
<evidence type="ECO:0000313" key="5">
    <source>
        <dbReference type="Proteomes" id="UP000192418"/>
    </source>
</evidence>
<dbReference type="NCBIfam" id="TIGR03664">
    <property type="entry name" value="fut_nucase"/>
    <property type="match status" value="1"/>
</dbReference>
<sequence length="273" mass="29170">MEIDLLIAVATPMEIDPFLALSKVVHRRTMPGNIPLITACINDIKFQVIITGPGMVNTALALGCYLGHHHPPLIIQTGIAGFFHGKGLSMGGVGIATAEINIHCGVENPEQCFPLLPLPFSLTGTPMEGSDGQLAMHPGLVNTARMHITQQFLSGRVLPGINPLKASYPRKCPVISGPFITVSTITASKPTATRLSRAYTPVMESMEGMAAAHTACRYDVPFLEIRCASNPVGVRDKKAWDIPLAVEGIAMALAALFDSGEPFWTQITPPDPI</sequence>
<dbReference type="GO" id="GO:0008930">
    <property type="term" value="F:methylthioadenosine nucleosidase activity"/>
    <property type="evidence" value="ECO:0007669"/>
    <property type="project" value="TreeGrafter"/>
</dbReference>
<dbReference type="SUPFAM" id="SSF53167">
    <property type="entry name" value="Purine and uridine phosphorylases"/>
    <property type="match status" value="1"/>
</dbReference>
<dbReference type="OrthoDB" id="9788270at2"/>
<dbReference type="GO" id="GO:0005829">
    <property type="term" value="C:cytosol"/>
    <property type="evidence" value="ECO:0007669"/>
    <property type="project" value="TreeGrafter"/>
</dbReference>
<dbReference type="STRING" id="1121400.SAMN02746065_102243"/>